<dbReference type="SUPFAM" id="SSF54593">
    <property type="entry name" value="Glyoxalase/Bleomycin resistance protein/Dihydroxybiphenyl dioxygenase"/>
    <property type="match status" value="1"/>
</dbReference>
<evidence type="ECO:0000313" key="3">
    <source>
        <dbReference type="Proteomes" id="UP000298179"/>
    </source>
</evidence>
<gene>
    <name evidence="2" type="ORF">E3C22_21550</name>
</gene>
<dbReference type="OrthoDB" id="9806473at2"/>
<evidence type="ECO:0000313" key="2">
    <source>
        <dbReference type="EMBL" id="TFF18361.1"/>
    </source>
</evidence>
<accession>A0A4Y8R9G3</accession>
<dbReference type="Gene3D" id="3.10.180.10">
    <property type="entry name" value="2,3-Dihydroxybiphenyl 1,2-Dioxygenase, domain 1"/>
    <property type="match status" value="1"/>
</dbReference>
<dbReference type="AlphaFoldDB" id="A0A4Y8R9G3"/>
<dbReference type="InterPro" id="IPR009725">
    <property type="entry name" value="3_dmu_93_MTrfase"/>
</dbReference>
<reference evidence="2 3" key="1">
    <citation type="submission" date="2019-03" db="EMBL/GenBank/DDBJ databases">
        <title>Jiella endophytica sp. nov., a novel endophytic bacterium isolated from root of Ficus microcarpa Linn. f.</title>
        <authorList>
            <person name="Tuo L."/>
        </authorList>
    </citation>
    <scope>NUCLEOTIDE SEQUENCE [LARGE SCALE GENOMIC DNA]</scope>
    <source>
        <strain evidence="2 3">CBS5Q-3</strain>
    </source>
</reference>
<dbReference type="PIRSF" id="PIRSF021700">
    <property type="entry name" value="3_dmu_93_MTrfase"/>
    <property type="match status" value="1"/>
</dbReference>
<keyword evidence="3" id="KW-1185">Reference proteome</keyword>
<dbReference type="Pfam" id="PF06983">
    <property type="entry name" value="3-dmu-9_3-mt"/>
    <property type="match status" value="1"/>
</dbReference>
<protein>
    <submittedName>
        <fullName evidence="2">VOC family protein</fullName>
    </submittedName>
</protein>
<dbReference type="PANTHER" id="PTHR33990:SF2">
    <property type="entry name" value="PHNB-LIKE DOMAIN-CONTAINING PROTEIN"/>
    <property type="match status" value="1"/>
</dbReference>
<dbReference type="InterPro" id="IPR029068">
    <property type="entry name" value="Glyas_Bleomycin-R_OHBP_Dase"/>
</dbReference>
<dbReference type="RefSeq" id="WP_134763955.1">
    <property type="nucleotide sequence ID" value="NZ_SOZD01000009.1"/>
</dbReference>
<name>A0A4Y8R9G3_9HYPH</name>
<dbReference type="Proteomes" id="UP000298179">
    <property type="component" value="Unassembled WGS sequence"/>
</dbReference>
<comment type="caution">
    <text evidence="2">The sequence shown here is derived from an EMBL/GenBank/DDBJ whole genome shotgun (WGS) entry which is preliminary data.</text>
</comment>
<organism evidence="2 3">
    <name type="scientific">Jiella endophytica</name>
    <dbReference type="NCBI Taxonomy" id="2558362"/>
    <lineage>
        <taxon>Bacteria</taxon>
        <taxon>Pseudomonadati</taxon>
        <taxon>Pseudomonadota</taxon>
        <taxon>Alphaproteobacteria</taxon>
        <taxon>Hyphomicrobiales</taxon>
        <taxon>Aurantimonadaceae</taxon>
        <taxon>Jiella</taxon>
    </lineage>
</organism>
<dbReference type="InterPro" id="IPR028973">
    <property type="entry name" value="PhnB-like"/>
</dbReference>
<proteinExistence type="predicted"/>
<dbReference type="PANTHER" id="PTHR33990">
    <property type="entry name" value="PROTEIN YJDN-RELATED"/>
    <property type="match status" value="1"/>
</dbReference>
<evidence type="ECO:0000259" key="1">
    <source>
        <dbReference type="Pfam" id="PF06983"/>
    </source>
</evidence>
<sequence>MTIEDKLATCLWFDGNGEEAARFYVDLFPDSSIDRIMHAPADYPSGSTGNVLLVEFTLCGRRFQALNGGPNFTFTEAISLSVDCDTQEEVDRYHAALSAHPESEACSWVKDRFGLSWQIVPRIMTVLLNDPDRAKAKRVMEAMMTMKKIDIAAIEAAARG</sequence>
<dbReference type="CDD" id="cd06588">
    <property type="entry name" value="PhnB_like"/>
    <property type="match status" value="1"/>
</dbReference>
<feature type="domain" description="PhnB-like" evidence="1">
    <location>
        <begin position="6"/>
        <end position="120"/>
    </location>
</feature>
<dbReference type="EMBL" id="SOZD01000009">
    <property type="protein sequence ID" value="TFF18361.1"/>
    <property type="molecule type" value="Genomic_DNA"/>
</dbReference>